<dbReference type="RefSeq" id="WP_345607050.1">
    <property type="nucleotide sequence ID" value="NZ_BAABJO010000016.1"/>
</dbReference>
<dbReference type="Pfam" id="PF07730">
    <property type="entry name" value="HisKA_3"/>
    <property type="match status" value="1"/>
</dbReference>
<dbReference type="EMBL" id="BAABJO010000016">
    <property type="protein sequence ID" value="GAA5126751.1"/>
    <property type="molecule type" value="Genomic_DNA"/>
</dbReference>
<keyword evidence="6" id="KW-0418">Kinase</keyword>
<protein>
    <recommendedName>
        <fullName evidence="2">histidine kinase</fullName>
        <ecNumber evidence="2">2.7.13.3</ecNumber>
    </recommendedName>
</protein>
<keyword evidence="7" id="KW-0067">ATP-binding</keyword>
<comment type="caution">
    <text evidence="10">The sequence shown here is derived from an EMBL/GenBank/DDBJ whole genome shotgun (WGS) entry which is preliminary data.</text>
</comment>
<keyword evidence="11" id="KW-1185">Reference proteome</keyword>
<organism evidence="10 11">
    <name type="scientific">Pseudonocardia adelaidensis</name>
    <dbReference type="NCBI Taxonomy" id="648754"/>
    <lineage>
        <taxon>Bacteria</taxon>
        <taxon>Bacillati</taxon>
        <taxon>Actinomycetota</taxon>
        <taxon>Actinomycetes</taxon>
        <taxon>Pseudonocardiales</taxon>
        <taxon>Pseudonocardiaceae</taxon>
        <taxon>Pseudonocardia</taxon>
    </lineage>
</organism>
<proteinExistence type="predicted"/>
<dbReference type="Proteomes" id="UP001500804">
    <property type="component" value="Unassembled WGS sequence"/>
</dbReference>
<comment type="catalytic activity">
    <reaction evidence="1">
        <text>ATP + protein L-histidine = ADP + protein N-phospho-L-histidine.</text>
        <dbReference type="EC" id="2.7.13.3"/>
    </reaction>
</comment>
<reference evidence="11" key="1">
    <citation type="journal article" date="2019" name="Int. J. Syst. Evol. Microbiol.">
        <title>The Global Catalogue of Microorganisms (GCM) 10K type strain sequencing project: providing services to taxonomists for standard genome sequencing and annotation.</title>
        <authorList>
            <consortium name="The Broad Institute Genomics Platform"/>
            <consortium name="The Broad Institute Genome Sequencing Center for Infectious Disease"/>
            <person name="Wu L."/>
            <person name="Ma J."/>
        </authorList>
    </citation>
    <scope>NUCLEOTIDE SEQUENCE [LARGE SCALE GENOMIC DNA]</scope>
    <source>
        <strain evidence="11">JCM 18302</strain>
    </source>
</reference>
<name>A0ABP9NQG9_9PSEU</name>
<evidence type="ECO:0000259" key="9">
    <source>
        <dbReference type="Pfam" id="PF07730"/>
    </source>
</evidence>
<evidence type="ECO:0000256" key="7">
    <source>
        <dbReference type="ARBA" id="ARBA00022840"/>
    </source>
</evidence>
<sequence length="157" mass="17235">MVFYLSLVAAWAIGAWLRSVRAAEADRRRAVADATRAAERARIARELHDVVTHHVTAMVVQAEAARYVTAVPDRLDETLTAITGTGRRAISDLRHLLDVLDHDHEAGPRTPPGGELLPLVEQTRRAGQPVEFSEEGRPAEPTGSAELTVYRVSCRSH</sequence>
<dbReference type="PANTHER" id="PTHR24421:SF10">
    <property type="entry name" value="NITRATE_NITRITE SENSOR PROTEIN NARQ"/>
    <property type="match status" value="1"/>
</dbReference>
<evidence type="ECO:0000256" key="5">
    <source>
        <dbReference type="ARBA" id="ARBA00022741"/>
    </source>
</evidence>
<evidence type="ECO:0000256" key="3">
    <source>
        <dbReference type="ARBA" id="ARBA00022553"/>
    </source>
</evidence>
<gene>
    <name evidence="10" type="ORF">GCM10023320_43090</name>
</gene>
<evidence type="ECO:0000256" key="6">
    <source>
        <dbReference type="ARBA" id="ARBA00022777"/>
    </source>
</evidence>
<evidence type="ECO:0000256" key="8">
    <source>
        <dbReference type="ARBA" id="ARBA00023012"/>
    </source>
</evidence>
<evidence type="ECO:0000256" key="4">
    <source>
        <dbReference type="ARBA" id="ARBA00022679"/>
    </source>
</evidence>
<keyword evidence="4" id="KW-0808">Transferase</keyword>
<evidence type="ECO:0000256" key="1">
    <source>
        <dbReference type="ARBA" id="ARBA00000085"/>
    </source>
</evidence>
<dbReference type="InterPro" id="IPR011712">
    <property type="entry name" value="Sig_transdc_His_kin_sub3_dim/P"/>
</dbReference>
<dbReference type="PANTHER" id="PTHR24421">
    <property type="entry name" value="NITRATE/NITRITE SENSOR PROTEIN NARX-RELATED"/>
    <property type="match status" value="1"/>
</dbReference>
<dbReference type="EC" id="2.7.13.3" evidence="2"/>
<evidence type="ECO:0000313" key="11">
    <source>
        <dbReference type="Proteomes" id="UP001500804"/>
    </source>
</evidence>
<keyword evidence="8" id="KW-0902">Two-component regulatory system</keyword>
<keyword evidence="5" id="KW-0547">Nucleotide-binding</keyword>
<feature type="domain" description="Signal transduction histidine kinase subgroup 3 dimerisation and phosphoacceptor" evidence="9">
    <location>
        <begin position="39"/>
        <end position="102"/>
    </location>
</feature>
<dbReference type="Gene3D" id="1.20.5.1930">
    <property type="match status" value="1"/>
</dbReference>
<evidence type="ECO:0000256" key="2">
    <source>
        <dbReference type="ARBA" id="ARBA00012438"/>
    </source>
</evidence>
<accession>A0ABP9NQG9</accession>
<keyword evidence="3" id="KW-0597">Phosphoprotein</keyword>
<dbReference type="InterPro" id="IPR050482">
    <property type="entry name" value="Sensor_HK_TwoCompSys"/>
</dbReference>
<evidence type="ECO:0000313" key="10">
    <source>
        <dbReference type="EMBL" id="GAA5126751.1"/>
    </source>
</evidence>